<feature type="transmembrane region" description="Helical" evidence="6">
    <location>
        <begin position="334"/>
        <end position="356"/>
    </location>
</feature>
<evidence type="ECO:0000256" key="5">
    <source>
        <dbReference type="ARBA" id="ARBA00023136"/>
    </source>
</evidence>
<dbReference type="InterPro" id="IPR002293">
    <property type="entry name" value="AA/rel_permease1"/>
</dbReference>
<feature type="transmembrane region" description="Helical" evidence="6">
    <location>
        <begin position="138"/>
        <end position="157"/>
    </location>
</feature>
<feature type="transmembrane region" description="Helical" evidence="6">
    <location>
        <begin position="242"/>
        <end position="266"/>
    </location>
</feature>
<evidence type="ECO:0000256" key="2">
    <source>
        <dbReference type="ARBA" id="ARBA00022475"/>
    </source>
</evidence>
<dbReference type="Pfam" id="PF13520">
    <property type="entry name" value="AA_permease_2"/>
    <property type="match status" value="1"/>
</dbReference>
<dbReference type="AlphaFoldDB" id="A0A238H5J8"/>
<feature type="transmembrane region" description="Helical" evidence="6">
    <location>
        <begin position="286"/>
        <end position="308"/>
    </location>
</feature>
<evidence type="ECO:0000256" key="4">
    <source>
        <dbReference type="ARBA" id="ARBA00022989"/>
    </source>
</evidence>
<keyword evidence="4 6" id="KW-1133">Transmembrane helix</keyword>
<keyword evidence="5 6" id="KW-0472">Membrane</keyword>
<evidence type="ECO:0000313" key="8">
    <source>
        <dbReference type="Proteomes" id="UP000198460"/>
    </source>
</evidence>
<dbReference type="RefSeq" id="WP_089340751.1">
    <property type="nucleotide sequence ID" value="NZ_FXAN01000058.1"/>
</dbReference>
<feature type="transmembrane region" description="Helical" evidence="6">
    <location>
        <begin position="105"/>
        <end position="132"/>
    </location>
</feature>
<dbReference type="PANTHER" id="PTHR42770">
    <property type="entry name" value="AMINO ACID TRANSPORTER-RELATED"/>
    <property type="match status" value="1"/>
</dbReference>
<gene>
    <name evidence="7" type="ORF">BSIN_3721</name>
</gene>
<dbReference type="PANTHER" id="PTHR42770:SF13">
    <property type="entry name" value="L-METHIONINE_BRANCHED-CHAIN AMINO ACID EXPORTER YJEH"/>
    <property type="match status" value="1"/>
</dbReference>
<keyword evidence="2" id="KW-1003">Cell membrane</keyword>
<organism evidence="7 8">
    <name type="scientific">Burkholderia singularis</name>
    <dbReference type="NCBI Taxonomy" id="1503053"/>
    <lineage>
        <taxon>Bacteria</taxon>
        <taxon>Pseudomonadati</taxon>
        <taxon>Pseudomonadota</taxon>
        <taxon>Betaproteobacteria</taxon>
        <taxon>Burkholderiales</taxon>
        <taxon>Burkholderiaceae</taxon>
        <taxon>Burkholderia</taxon>
        <taxon>pseudomallei group</taxon>
    </lineage>
</organism>
<evidence type="ECO:0000256" key="1">
    <source>
        <dbReference type="ARBA" id="ARBA00004651"/>
    </source>
</evidence>
<evidence type="ECO:0000256" key="3">
    <source>
        <dbReference type="ARBA" id="ARBA00022692"/>
    </source>
</evidence>
<reference evidence="7 8" key="1">
    <citation type="submission" date="2017-04" db="EMBL/GenBank/DDBJ databases">
        <authorList>
            <person name="Afonso C.L."/>
            <person name="Miller P.J."/>
            <person name="Scott M.A."/>
            <person name="Spackman E."/>
            <person name="Goraichik I."/>
            <person name="Dimitrov K.M."/>
            <person name="Suarez D.L."/>
            <person name="Swayne D.E."/>
        </authorList>
    </citation>
    <scope>NUCLEOTIDE SEQUENCE [LARGE SCALE GENOMIC DNA]</scope>
    <source>
        <strain evidence="7">LMG 28154</strain>
    </source>
</reference>
<feature type="transmembrane region" description="Helical" evidence="6">
    <location>
        <begin position="20"/>
        <end position="44"/>
    </location>
</feature>
<comment type="subcellular location">
    <subcellularLocation>
        <location evidence="1">Cell membrane</location>
        <topology evidence="1">Multi-pass membrane protein</topology>
    </subcellularLocation>
</comment>
<evidence type="ECO:0000313" key="7">
    <source>
        <dbReference type="EMBL" id="SMG00589.1"/>
    </source>
</evidence>
<dbReference type="GO" id="GO:0022857">
    <property type="term" value="F:transmembrane transporter activity"/>
    <property type="evidence" value="ECO:0007669"/>
    <property type="project" value="InterPro"/>
</dbReference>
<evidence type="ECO:0000256" key="6">
    <source>
        <dbReference type="SAM" id="Phobius"/>
    </source>
</evidence>
<dbReference type="GO" id="GO:0005886">
    <property type="term" value="C:plasma membrane"/>
    <property type="evidence" value="ECO:0007669"/>
    <property type="project" value="UniProtKB-SubCell"/>
</dbReference>
<feature type="transmembrane region" description="Helical" evidence="6">
    <location>
        <begin position="164"/>
        <end position="182"/>
    </location>
</feature>
<dbReference type="Proteomes" id="UP000198460">
    <property type="component" value="Unassembled WGS sequence"/>
</dbReference>
<sequence length="438" mass="46836">MLIIRVSIRPRKIIYIFDMLIRKIGFLSGVAIAVSMVVGSGLFGLPGLAVESTGPVVALAGWILIILLMPALIHIFSFLGRKYPSSEGIALYASIGFGSWSKNGILLLTCGTLAVGMPAFFMVGGSYLASLFGIDTKIWAIPCGVGLAIVTTTVNLAGVEKLGWMNRVAVALVLCIVGYITITSSTHVTEALGALSVADLSQIHVSSVWLSASIAFWAFQGWENLTFGFDEIENPSQNIPRIYWWSFVFVALIYLVFAATISASALRGIDVSGLAGVASLLPSTQFGRFIILLMVVILAANANSWVFGASRAYMSAARAGVLPKFLAHVTSKGVPAISLLAALLVYIVIMFAMQYFKIKTSYAFLMTTQGFILLYGGAILAFLKNTRSAGSKIVALVAFASWIFLMQGFGWMIVYPLTLFVLGSLLSRGAGATADIKD</sequence>
<accession>A0A238H5J8</accession>
<feature type="transmembrane region" description="Helical" evidence="6">
    <location>
        <begin position="362"/>
        <end position="383"/>
    </location>
</feature>
<dbReference type="PIRSF" id="PIRSF006060">
    <property type="entry name" value="AA_transporter"/>
    <property type="match status" value="1"/>
</dbReference>
<keyword evidence="3 6" id="KW-0812">Transmembrane</keyword>
<feature type="transmembrane region" description="Helical" evidence="6">
    <location>
        <begin position="395"/>
        <end position="417"/>
    </location>
</feature>
<protein>
    <submittedName>
        <fullName evidence="7">Amino acid permease</fullName>
    </submittedName>
</protein>
<proteinExistence type="predicted"/>
<name>A0A238H5J8_9BURK</name>
<dbReference type="EMBL" id="FXAN01000058">
    <property type="protein sequence ID" value="SMG00589.1"/>
    <property type="molecule type" value="Genomic_DNA"/>
</dbReference>
<feature type="transmembrane region" description="Helical" evidence="6">
    <location>
        <begin position="202"/>
        <end position="222"/>
    </location>
</feature>
<feature type="transmembrane region" description="Helical" evidence="6">
    <location>
        <begin position="56"/>
        <end position="79"/>
    </location>
</feature>
<dbReference type="InterPro" id="IPR050367">
    <property type="entry name" value="APC_superfamily"/>
</dbReference>
<dbReference type="Gene3D" id="1.20.1740.10">
    <property type="entry name" value="Amino acid/polyamine transporter I"/>
    <property type="match status" value="1"/>
</dbReference>